<dbReference type="Pfam" id="PF01812">
    <property type="entry name" value="5-FTHF_cyc-lig"/>
    <property type="match status" value="1"/>
</dbReference>
<dbReference type="InterPro" id="IPR024185">
    <property type="entry name" value="FTHF_cligase-like_sf"/>
</dbReference>
<dbReference type="Proteomes" id="UP000007266">
    <property type="component" value="Linkage group 9"/>
</dbReference>
<dbReference type="PANTHER" id="PTHR13017">
    <property type="entry name" value="5-FORMYLTETRAHYDROFOLATE CYCLO-LIGASE-RELATED"/>
    <property type="match status" value="1"/>
</dbReference>
<dbReference type="PANTHER" id="PTHR13017:SF0">
    <property type="entry name" value="METHENYLTETRAHYDROFOLATE SYNTHASE DOMAIN-CONTAINING PROTEIN"/>
    <property type="match status" value="1"/>
</dbReference>
<organism evidence="2 3">
    <name type="scientific">Tribolium castaneum</name>
    <name type="common">Red flour beetle</name>
    <dbReference type="NCBI Taxonomy" id="7070"/>
    <lineage>
        <taxon>Eukaryota</taxon>
        <taxon>Metazoa</taxon>
        <taxon>Ecdysozoa</taxon>
        <taxon>Arthropoda</taxon>
        <taxon>Hexapoda</taxon>
        <taxon>Insecta</taxon>
        <taxon>Pterygota</taxon>
        <taxon>Neoptera</taxon>
        <taxon>Endopterygota</taxon>
        <taxon>Coleoptera</taxon>
        <taxon>Polyphaga</taxon>
        <taxon>Cucujiformia</taxon>
        <taxon>Tenebrionidae</taxon>
        <taxon>Tenebrionidae incertae sedis</taxon>
        <taxon>Tribolium</taxon>
    </lineage>
</organism>
<gene>
    <name evidence="2" type="primary">AUGUSTUS-3.0.2_12407</name>
    <name evidence="2" type="ORF">TcasGA2_TC012407</name>
</gene>
<evidence type="ECO:0000256" key="1">
    <source>
        <dbReference type="SAM" id="MobiDB-lite"/>
    </source>
</evidence>
<dbReference type="AlphaFoldDB" id="A0A139WCB2"/>
<dbReference type="EMBL" id="KQ971371">
    <property type="protein sequence ID" value="KYB25560.1"/>
    <property type="molecule type" value="Genomic_DNA"/>
</dbReference>
<reference evidence="2 3" key="1">
    <citation type="journal article" date="2008" name="Nature">
        <title>The genome of the model beetle and pest Tribolium castaneum.</title>
        <authorList>
            <consortium name="Tribolium Genome Sequencing Consortium"/>
            <person name="Richards S."/>
            <person name="Gibbs R.A."/>
            <person name="Weinstock G.M."/>
            <person name="Brown S.J."/>
            <person name="Denell R."/>
            <person name="Beeman R.W."/>
            <person name="Gibbs R."/>
            <person name="Beeman R.W."/>
            <person name="Brown S.J."/>
            <person name="Bucher G."/>
            <person name="Friedrich M."/>
            <person name="Grimmelikhuijzen C.J."/>
            <person name="Klingler M."/>
            <person name="Lorenzen M."/>
            <person name="Richards S."/>
            <person name="Roth S."/>
            <person name="Schroder R."/>
            <person name="Tautz D."/>
            <person name="Zdobnov E.M."/>
            <person name="Muzny D."/>
            <person name="Gibbs R.A."/>
            <person name="Weinstock G.M."/>
            <person name="Attaway T."/>
            <person name="Bell S."/>
            <person name="Buhay C.J."/>
            <person name="Chandrabose M.N."/>
            <person name="Chavez D."/>
            <person name="Clerk-Blankenburg K.P."/>
            <person name="Cree A."/>
            <person name="Dao M."/>
            <person name="Davis C."/>
            <person name="Chacko J."/>
            <person name="Dinh H."/>
            <person name="Dugan-Rocha S."/>
            <person name="Fowler G."/>
            <person name="Garner T.T."/>
            <person name="Garnes J."/>
            <person name="Gnirke A."/>
            <person name="Hawes A."/>
            <person name="Hernandez J."/>
            <person name="Hines S."/>
            <person name="Holder M."/>
            <person name="Hume J."/>
            <person name="Jhangiani S.N."/>
            <person name="Joshi V."/>
            <person name="Khan Z.M."/>
            <person name="Jackson L."/>
            <person name="Kovar C."/>
            <person name="Kowis A."/>
            <person name="Lee S."/>
            <person name="Lewis L.R."/>
            <person name="Margolis J."/>
            <person name="Morgan M."/>
            <person name="Nazareth L.V."/>
            <person name="Nguyen N."/>
            <person name="Okwuonu G."/>
            <person name="Parker D."/>
            <person name="Richards S."/>
            <person name="Ruiz S.J."/>
            <person name="Santibanez J."/>
            <person name="Savard J."/>
            <person name="Scherer S.E."/>
            <person name="Schneider B."/>
            <person name="Sodergren E."/>
            <person name="Tautz D."/>
            <person name="Vattahil S."/>
            <person name="Villasana D."/>
            <person name="White C.S."/>
            <person name="Wright R."/>
            <person name="Park Y."/>
            <person name="Beeman R.W."/>
            <person name="Lord J."/>
            <person name="Oppert B."/>
            <person name="Lorenzen M."/>
            <person name="Brown S."/>
            <person name="Wang L."/>
            <person name="Savard J."/>
            <person name="Tautz D."/>
            <person name="Richards S."/>
            <person name="Weinstock G."/>
            <person name="Gibbs R.A."/>
            <person name="Liu Y."/>
            <person name="Worley K."/>
            <person name="Weinstock G."/>
            <person name="Elsik C.G."/>
            <person name="Reese J.T."/>
            <person name="Elhaik E."/>
            <person name="Landan G."/>
            <person name="Graur D."/>
            <person name="Arensburger P."/>
            <person name="Atkinson P."/>
            <person name="Beeman R.W."/>
            <person name="Beidler J."/>
            <person name="Brown S.J."/>
            <person name="Demuth J.P."/>
            <person name="Drury D.W."/>
            <person name="Du Y.Z."/>
            <person name="Fujiwara H."/>
            <person name="Lorenzen M."/>
            <person name="Maselli V."/>
            <person name="Osanai M."/>
            <person name="Park Y."/>
            <person name="Robertson H.M."/>
            <person name="Tu Z."/>
            <person name="Wang J.J."/>
            <person name="Wang S."/>
            <person name="Richards S."/>
            <person name="Song H."/>
            <person name="Zhang L."/>
            <person name="Sodergren E."/>
            <person name="Werner D."/>
            <person name="Stanke M."/>
            <person name="Morgenstern B."/>
            <person name="Solovyev V."/>
            <person name="Kosarev P."/>
            <person name="Brown G."/>
            <person name="Chen H.C."/>
            <person name="Ermolaeva O."/>
            <person name="Hlavina W."/>
            <person name="Kapustin Y."/>
            <person name="Kiryutin B."/>
            <person name="Kitts P."/>
            <person name="Maglott D."/>
            <person name="Pruitt K."/>
            <person name="Sapojnikov V."/>
            <person name="Souvorov A."/>
            <person name="Mackey A.J."/>
            <person name="Waterhouse R.M."/>
            <person name="Wyder S."/>
            <person name="Zdobnov E.M."/>
            <person name="Zdobnov E.M."/>
            <person name="Wyder S."/>
            <person name="Kriventseva E.V."/>
            <person name="Kadowaki T."/>
            <person name="Bork P."/>
            <person name="Aranda M."/>
            <person name="Bao R."/>
            <person name="Beermann A."/>
            <person name="Berns N."/>
            <person name="Bolognesi R."/>
            <person name="Bonneton F."/>
            <person name="Bopp D."/>
            <person name="Brown S.J."/>
            <person name="Bucher G."/>
            <person name="Butts T."/>
            <person name="Chaumot A."/>
            <person name="Denell R.E."/>
            <person name="Ferrier D.E."/>
            <person name="Friedrich M."/>
            <person name="Gordon C.M."/>
            <person name="Jindra M."/>
            <person name="Klingler M."/>
            <person name="Lan Q."/>
            <person name="Lattorff H.M."/>
            <person name="Laudet V."/>
            <person name="von Levetsow C."/>
            <person name="Liu Z."/>
            <person name="Lutz R."/>
            <person name="Lynch J.A."/>
            <person name="da Fonseca R.N."/>
            <person name="Posnien N."/>
            <person name="Reuter R."/>
            <person name="Roth S."/>
            <person name="Savard J."/>
            <person name="Schinko J.B."/>
            <person name="Schmitt C."/>
            <person name="Schoppmeier M."/>
            <person name="Schroder R."/>
            <person name="Shippy T.D."/>
            <person name="Simonnet F."/>
            <person name="Marques-Souza H."/>
            <person name="Tautz D."/>
            <person name="Tomoyasu Y."/>
            <person name="Trauner J."/>
            <person name="Van der Zee M."/>
            <person name="Vervoort M."/>
            <person name="Wittkopp N."/>
            <person name="Wimmer E.A."/>
            <person name="Yang X."/>
            <person name="Jones A.K."/>
            <person name="Sattelle D.B."/>
            <person name="Ebert P.R."/>
            <person name="Nelson D."/>
            <person name="Scott J.G."/>
            <person name="Beeman R.W."/>
            <person name="Muthukrishnan S."/>
            <person name="Kramer K.J."/>
            <person name="Arakane Y."/>
            <person name="Beeman R.W."/>
            <person name="Zhu Q."/>
            <person name="Hogenkamp D."/>
            <person name="Dixit R."/>
            <person name="Oppert B."/>
            <person name="Jiang H."/>
            <person name="Zou Z."/>
            <person name="Marshall J."/>
            <person name="Elpidina E."/>
            <person name="Vinokurov K."/>
            <person name="Oppert C."/>
            <person name="Zou Z."/>
            <person name="Evans J."/>
            <person name="Lu Z."/>
            <person name="Zhao P."/>
            <person name="Sumathipala N."/>
            <person name="Altincicek B."/>
            <person name="Vilcinskas A."/>
            <person name="Williams M."/>
            <person name="Hultmark D."/>
            <person name="Hetru C."/>
            <person name="Jiang H."/>
            <person name="Grimmelikhuijzen C.J."/>
            <person name="Hauser F."/>
            <person name="Cazzamali G."/>
            <person name="Williamson M."/>
            <person name="Park Y."/>
            <person name="Li B."/>
            <person name="Tanaka Y."/>
            <person name="Predel R."/>
            <person name="Neupert S."/>
            <person name="Schachtner J."/>
            <person name="Verleyen P."/>
            <person name="Raible F."/>
            <person name="Bork P."/>
            <person name="Friedrich M."/>
            <person name="Walden K.K."/>
            <person name="Robertson H.M."/>
            <person name="Angeli S."/>
            <person name="Foret S."/>
            <person name="Bucher G."/>
            <person name="Schuetz S."/>
            <person name="Maleszka R."/>
            <person name="Wimmer E.A."/>
            <person name="Beeman R.W."/>
            <person name="Lorenzen M."/>
            <person name="Tomoyasu Y."/>
            <person name="Miller S.C."/>
            <person name="Grossmann D."/>
            <person name="Bucher G."/>
        </authorList>
    </citation>
    <scope>NUCLEOTIDE SEQUENCE [LARGE SCALE GENOMIC DNA]</scope>
    <source>
        <strain evidence="2 3">Georgia GA2</strain>
    </source>
</reference>
<evidence type="ECO:0000313" key="3">
    <source>
        <dbReference type="Proteomes" id="UP000007266"/>
    </source>
</evidence>
<protein>
    <submittedName>
        <fullName evidence="2">Methenyltetrahydrofolate synthase domain-containing protein-like Protein</fullName>
    </submittedName>
</protein>
<dbReference type="FunFam" id="3.40.50.10420:FF:000018">
    <property type="entry name" value="Methenyltetrahydrofolate synthase domain-containing protein-like Protein"/>
    <property type="match status" value="1"/>
</dbReference>
<proteinExistence type="predicted"/>
<evidence type="ECO:0000313" key="2">
    <source>
        <dbReference type="EMBL" id="KYB25560.1"/>
    </source>
</evidence>
<sequence length="281" mass="31605">MSAEGSVCEGEKPQPGPEACVEDNSKQSFRKKVWDYLEKNKLVNFPRPAFGRIPNFKGADKAAAQLLQLEEFKNAKSVEVNPDKPLEAARSLVIESDKTLYVPVPRLQEGLLKKIAFCEADKPKNVKQTVTRWGIETLGKAVDFGDGLHIDLLVLGSVAVSRDGRRIGKGRGYADLEYAILKEMKAVDDNTTIVTTVHDSQVFDCLPSDIFKKYDVPLDYILTPTQIIKVEKKLTRPEGIYWDILSQRRLSLMPVLQKIKEIHQRLVQKIITRICLAVIGM</sequence>
<dbReference type="InterPro" id="IPR002698">
    <property type="entry name" value="FTHF_cligase"/>
</dbReference>
<name>A0A139WCB2_TRICA</name>
<feature type="region of interest" description="Disordered" evidence="1">
    <location>
        <begin position="1"/>
        <end position="25"/>
    </location>
</feature>
<dbReference type="InterPro" id="IPR037171">
    <property type="entry name" value="NagB/RpiA_transferase-like"/>
</dbReference>
<accession>A0A139WCB2</accession>
<keyword evidence="3" id="KW-1185">Reference proteome</keyword>
<dbReference type="Gene3D" id="3.40.50.10420">
    <property type="entry name" value="NagB/RpiA/CoA transferase-like"/>
    <property type="match status" value="1"/>
</dbReference>
<reference evidence="2 3" key="2">
    <citation type="journal article" date="2010" name="Nucleic Acids Res.">
        <title>BeetleBase in 2010: revisions to provide comprehensive genomic information for Tribolium castaneum.</title>
        <authorList>
            <person name="Kim H.S."/>
            <person name="Murphy T."/>
            <person name="Xia J."/>
            <person name="Caragea D."/>
            <person name="Park Y."/>
            <person name="Beeman R.W."/>
            <person name="Lorenzen M.D."/>
            <person name="Butcher S."/>
            <person name="Manak J.R."/>
            <person name="Brown S.J."/>
        </authorList>
    </citation>
    <scope>GENOME REANNOTATION</scope>
    <source>
        <strain evidence="2 3">Georgia GA2</strain>
    </source>
</reference>
<dbReference type="SUPFAM" id="SSF100950">
    <property type="entry name" value="NagB/RpiA/CoA transferase-like"/>
    <property type="match status" value="1"/>
</dbReference>